<dbReference type="Proteomes" id="UP000011715">
    <property type="component" value="Unassembled WGS sequence"/>
</dbReference>
<reference evidence="3" key="2">
    <citation type="submission" date="2010-05" db="EMBL/GenBank/DDBJ databases">
        <title>The Genome Sequence of Magnaporthe poae strain ATCC 64411.</title>
        <authorList>
            <consortium name="The Broad Institute Genome Sequencing Platform"/>
            <consortium name="Broad Institute Genome Sequencing Center for Infectious Disease"/>
            <person name="Ma L.-J."/>
            <person name="Dead R."/>
            <person name="Young S."/>
            <person name="Zeng Q."/>
            <person name="Koehrsen M."/>
            <person name="Alvarado L."/>
            <person name="Berlin A."/>
            <person name="Chapman S.B."/>
            <person name="Chen Z."/>
            <person name="Freedman E."/>
            <person name="Gellesch M."/>
            <person name="Goldberg J."/>
            <person name="Griggs A."/>
            <person name="Gujja S."/>
            <person name="Heilman E.R."/>
            <person name="Heiman D."/>
            <person name="Hepburn T."/>
            <person name="Howarth C."/>
            <person name="Jen D."/>
            <person name="Larson L."/>
            <person name="Mehta T."/>
            <person name="Neiman D."/>
            <person name="Pearson M."/>
            <person name="Roberts A."/>
            <person name="Saif S."/>
            <person name="Shea T."/>
            <person name="Shenoy N."/>
            <person name="Sisk P."/>
            <person name="Stolte C."/>
            <person name="Sykes S."/>
            <person name="Walk T."/>
            <person name="White J."/>
            <person name="Yandava C."/>
            <person name="Haas B."/>
            <person name="Nusbaum C."/>
            <person name="Birren B."/>
        </authorList>
    </citation>
    <scope>NUCLEOTIDE SEQUENCE</scope>
    <source>
        <strain evidence="3">ATCC 64411</strain>
    </source>
</reference>
<dbReference type="OrthoDB" id="412018at2759"/>
<evidence type="ECO:0000313" key="4">
    <source>
        <dbReference type="EnsemblFungi" id="MAPG_08863T0"/>
    </source>
</evidence>
<evidence type="ECO:0000313" key="3">
    <source>
        <dbReference type="EMBL" id="KLU89894.1"/>
    </source>
</evidence>
<protein>
    <submittedName>
        <fullName evidence="3 4">Uncharacterized protein</fullName>
    </submittedName>
</protein>
<dbReference type="GO" id="GO:0047661">
    <property type="term" value="F:amino-acid racemase activity"/>
    <property type="evidence" value="ECO:0007669"/>
    <property type="project" value="InterPro"/>
</dbReference>
<reference evidence="5" key="1">
    <citation type="submission" date="2010-05" db="EMBL/GenBank/DDBJ databases">
        <title>The genome sequence of Magnaporthe poae strain ATCC 64411.</title>
        <authorList>
            <person name="Ma L.-J."/>
            <person name="Dead R."/>
            <person name="Young S."/>
            <person name="Zeng Q."/>
            <person name="Koehrsen M."/>
            <person name="Alvarado L."/>
            <person name="Berlin A."/>
            <person name="Chapman S.B."/>
            <person name="Chen Z."/>
            <person name="Freedman E."/>
            <person name="Gellesch M."/>
            <person name="Goldberg J."/>
            <person name="Griggs A."/>
            <person name="Gujja S."/>
            <person name="Heilman E.R."/>
            <person name="Heiman D."/>
            <person name="Hepburn T."/>
            <person name="Howarth C."/>
            <person name="Jen D."/>
            <person name="Larson L."/>
            <person name="Mehta T."/>
            <person name="Neiman D."/>
            <person name="Pearson M."/>
            <person name="Roberts A."/>
            <person name="Saif S."/>
            <person name="Shea T."/>
            <person name="Shenoy N."/>
            <person name="Sisk P."/>
            <person name="Stolte C."/>
            <person name="Sykes S."/>
            <person name="Walk T."/>
            <person name="White J."/>
            <person name="Yandava C."/>
            <person name="Haas B."/>
            <person name="Nusbaum C."/>
            <person name="Birren B."/>
        </authorList>
    </citation>
    <scope>NUCLEOTIDE SEQUENCE [LARGE SCALE GENOMIC DNA]</scope>
    <source>
        <strain evidence="5">ATCC 64411 / 73-15</strain>
    </source>
</reference>
<dbReference type="Pfam" id="PF01177">
    <property type="entry name" value="Asp_Glu_race"/>
    <property type="match status" value="1"/>
</dbReference>
<accession>A0A0C4E8G2</accession>
<name>A0A0C4E8G2_MAGP6</name>
<dbReference type="AlphaFoldDB" id="A0A0C4E8G2"/>
<dbReference type="PANTHER" id="PTHR28047:SF5">
    <property type="entry name" value="PROTEIN DCG1"/>
    <property type="match status" value="1"/>
</dbReference>
<dbReference type="eggNOG" id="ENOG502RZ0H">
    <property type="taxonomic scope" value="Eukaryota"/>
</dbReference>
<evidence type="ECO:0000256" key="2">
    <source>
        <dbReference type="SAM" id="MobiDB-lite"/>
    </source>
</evidence>
<dbReference type="InterPro" id="IPR015942">
    <property type="entry name" value="Asp/Glu/hydantoin_racemase"/>
</dbReference>
<evidence type="ECO:0000256" key="1">
    <source>
        <dbReference type="ARBA" id="ARBA00038414"/>
    </source>
</evidence>
<feature type="region of interest" description="Disordered" evidence="2">
    <location>
        <begin position="194"/>
        <end position="230"/>
    </location>
</feature>
<proteinExistence type="inferred from homology"/>
<dbReference type="STRING" id="644358.A0A0C4E8G2"/>
<reference evidence="4" key="5">
    <citation type="submission" date="2015-06" db="UniProtKB">
        <authorList>
            <consortium name="EnsemblFungi"/>
        </authorList>
    </citation>
    <scope>IDENTIFICATION</scope>
    <source>
        <strain evidence="4">ATCC 64411</strain>
    </source>
</reference>
<dbReference type="EMBL" id="ADBL01002159">
    <property type="status" value="NOT_ANNOTATED_CDS"/>
    <property type="molecule type" value="Genomic_DNA"/>
</dbReference>
<dbReference type="PANTHER" id="PTHR28047">
    <property type="entry name" value="PROTEIN DCG1"/>
    <property type="match status" value="1"/>
</dbReference>
<organism evidence="4 5">
    <name type="scientific">Magnaporthiopsis poae (strain ATCC 64411 / 73-15)</name>
    <name type="common">Kentucky bluegrass fungus</name>
    <name type="synonym">Magnaporthe poae</name>
    <dbReference type="NCBI Taxonomy" id="644358"/>
    <lineage>
        <taxon>Eukaryota</taxon>
        <taxon>Fungi</taxon>
        <taxon>Dikarya</taxon>
        <taxon>Ascomycota</taxon>
        <taxon>Pezizomycotina</taxon>
        <taxon>Sordariomycetes</taxon>
        <taxon>Sordariomycetidae</taxon>
        <taxon>Magnaporthales</taxon>
        <taxon>Magnaporthaceae</taxon>
        <taxon>Magnaporthiopsis</taxon>
    </lineage>
</organism>
<reference evidence="4" key="4">
    <citation type="journal article" date="2015" name="G3 (Bethesda)">
        <title>Genome sequences of three phytopathogenic species of the Magnaporthaceae family of fungi.</title>
        <authorList>
            <person name="Okagaki L.H."/>
            <person name="Nunes C.C."/>
            <person name="Sailsbery J."/>
            <person name="Clay B."/>
            <person name="Brown D."/>
            <person name="John T."/>
            <person name="Oh Y."/>
            <person name="Young N."/>
            <person name="Fitzgerald M."/>
            <person name="Haas B.J."/>
            <person name="Zeng Q."/>
            <person name="Young S."/>
            <person name="Adiconis X."/>
            <person name="Fan L."/>
            <person name="Levin J.Z."/>
            <person name="Mitchell T.K."/>
            <person name="Okubara P.A."/>
            <person name="Farman M.L."/>
            <person name="Kohn L.M."/>
            <person name="Birren B."/>
            <person name="Ma L.-J."/>
            <person name="Dean R.A."/>
        </authorList>
    </citation>
    <scope>NUCLEOTIDE SEQUENCE</scope>
    <source>
        <strain evidence="4">ATCC 64411 / 73-15</strain>
    </source>
</reference>
<sequence>MPVPVGTKQLTEADRIRIRALAFDAGFTRRQICERTGASVAQVKLAIKCQTPVPRSGRPPKDPSNPSRRKRGPRSVPTSALKPPRFERGPGVSAAEAMAAWAAAEVATRSGEAAEDMAGPEGFNLLILNPNSSRDMTEGIKKAIESSIPHGNNTITYYTAPAPSPTSINDGYGLARSTEIVLNDLQATAAAAAAGASRDAEADADDDDDAEADDEDTTTATTGAGDGNHDELDGYDGVLVACYSVHPLVAHLAERHRGRRVVLGILEASILAALSLTNPYPRCPESPGRTWGIVTTGAFWEKHLEDGVRRFLDASYSSSFSSSSVPSLAQPAGQNQNAAKFAGVYTTGLDAGDFHGEHGVGPEVVRAKIKDATKRLLAFGRVGCVVMGCAGMAGLEDIIRTTVTEEYGEPQTPQEKVYIIDGVRAGVGILAETVRNERLFSQ</sequence>
<dbReference type="Gene3D" id="3.40.50.12500">
    <property type="match status" value="1"/>
</dbReference>
<dbReference type="VEuPathDB" id="FungiDB:MAPG_08863"/>
<dbReference type="InterPro" id="IPR053714">
    <property type="entry name" value="Iso_Racemase_Enz_sf"/>
</dbReference>
<evidence type="ECO:0000313" key="5">
    <source>
        <dbReference type="Proteomes" id="UP000011715"/>
    </source>
</evidence>
<dbReference type="InterPro" id="IPR052186">
    <property type="entry name" value="Hydantoin_racemase-like"/>
</dbReference>
<gene>
    <name evidence="3" type="ORF">MAPG_08863</name>
</gene>
<reference evidence="3" key="3">
    <citation type="submission" date="2011-03" db="EMBL/GenBank/DDBJ databases">
        <title>Annotation of Magnaporthe poae ATCC 64411.</title>
        <authorList>
            <person name="Ma L.-J."/>
            <person name="Dead R."/>
            <person name="Young S.K."/>
            <person name="Zeng Q."/>
            <person name="Gargeya S."/>
            <person name="Fitzgerald M."/>
            <person name="Haas B."/>
            <person name="Abouelleil A."/>
            <person name="Alvarado L."/>
            <person name="Arachchi H.M."/>
            <person name="Berlin A."/>
            <person name="Brown A."/>
            <person name="Chapman S.B."/>
            <person name="Chen Z."/>
            <person name="Dunbar C."/>
            <person name="Freedman E."/>
            <person name="Gearin G."/>
            <person name="Gellesch M."/>
            <person name="Goldberg J."/>
            <person name="Griggs A."/>
            <person name="Gujja S."/>
            <person name="Heiman D."/>
            <person name="Howarth C."/>
            <person name="Larson L."/>
            <person name="Lui A."/>
            <person name="MacDonald P.J.P."/>
            <person name="Mehta T."/>
            <person name="Montmayeur A."/>
            <person name="Murphy C."/>
            <person name="Neiman D."/>
            <person name="Pearson M."/>
            <person name="Priest M."/>
            <person name="Roberts A."/>
            <person name="Saif S."/>
            <person name="Shea T."/>
            <person name="Shenoy N."/>
            <person name="Sisk P."/>
            <person name="Stolte C."/>
            <person name="Sykes S."/>
            <person name="Yandava C."/>
            <person name="Wortman J."/>
            <person name="Nusbaum C."/>
            <person name="Birren B."/>
        </authorList>
    </citation>
    <scope>NUCLEOTIDE SEQUENCE</scope>
    <source>
        <strain evidence="3">ATCC 64411</strain>
    </source>
</reference>
<feature type="compositionally biased region" description="Acidic residues" evidence="2">
    <location>
        <begin position="202"/>
        <end position="217"/>
    </location>
</feature>
<dbReference type="EnsemblFungi" id="MAPG_08863T0">
    <property type="protein sequence ID" value="MAPG_08863T0"/>
    <property type="gene ID" value="MAPG_08863"/>
</dbReference>
<keyword evidence="5" id="KW-1185">Reference proteome</keyword>
<dbReference type="EMBL" id="GL876973">
    <property type="protein sequence ID" value="KLU89894.1"/>
    <property type="molecule type" value="Genomic_DNA"/>
</dbReference>
<feature type="region of interest" description="Disordered" evidence="2">
    <location>
        <begin position="51"/>
        <end position="92"/>
    </location>
</feature>
<comment type="similarity">
    <text evidence="1">Belongs to the HyuE racemase family.</text>
</comment>